<dbReference type="Pfam" id="PF00067">
    <property type="entry name" value="p450"/>
    <property type="match status" value="1"/>
</dbReference>
<dbReference type="PANTHER" id="PTHR46696">
    <property type="entry name" value="P450, PUTATIVE (EUROFUNG)-RELATED"/>
    <property type="match status" value="1"/>
</dbReference>
<comment type="cofactor">
    <cofactor evidence="1">
        <name>heme</name>
        <dbReference type="ChEBI" id="CHEBI:30413"/>
    </cofactor>
</comment>
<dbReference type="InterPro" id="IPR036396">
    <property type="entry name" value="Cyt_P450_sf"/>
</dbReference>
<dbReference type="SUPFAM" id="SSF48264">
    <property type="entry name" value="Cytochrome P450"/>
    <property type="match status" value="1"/>
</dbReference>
<accession>A0A1X0I590</accession>
<keyword evidence="3 8" id="KW-0349">Heme</keyword>
<dbReference type="FunFam" id="1.10.630.10:FF:000018">
    <property type="entry name" value="Cytochrome P450 monooxygenase"/>
    <property type="match status" value="1"/>
</dbReference>
<evidence type="ECO:0000313" key="9">
    <source>
        <dbReference type="EMBL" id="ORB35462.1"/>
    </source>
</evidence>
<evidence type="ECO:0000256" key="5">
    <source>
        <dbReference type="ARBA" id="ARBA00023002"/>
    </source>
</evidence>
<name>A0A1X0I590_9MYCO</name>
<dbReference type="STRING" id="590652.BST39_22535"/>
<organism evidence="9 10">
    <name type="scientific">Mycobacterium paraseoulense</name>
    <dbReference type="NCBI Taxonomy" id="590652"/>
    <lineage>
        <taxon>Bacteria</taxon>
        <taxon>Bacillati</taxon>
        <taxon>Actinomycetota</taxon>
        <taxon>Actinomycetes</taxon>
        <taxon>Mycobacteriales</taxon>
        <taxon>Mycobacteriaceae</taxon>
        <taxon>Mycobacterium</taxon>
    </lineage>
</organism>
<proteinExistence type="inferred from homology"/>
<reference evidence="9 10" key="1">
    <citation type="submission" date="2017-02" db="EMBL/GenBank/DDBJ databases">
        <title>The new phylogeny of genus Mycobacterium.</title>
        <authorList>
            <person name="Tortoli E."/>
            <person name="Trovato A."/>
            <person name="Cirillo D.M."/>
        </authorList>
    </citation>
    <scope>NUCLEOTIDE SEQUENCE [LARGE SCALE GENOMIC DNA]</scope>
    <source>
        <strain evidence="9 10">DSM 45000</strain>
    </source>
</reference>
<evidence type="ECO:0000256" key="3">
    <source>
        <dbReference type="ARBA" id="ARBA00022617"/>
    </source>
</evidence>
<comment type="similarity">
    <text evidence="2 8">Belongs to the cytochrome P450 family.</text>
</comment>
<dbReference type="InterPro" id="IPR001128">
    <property type="entry name" value="Cyt_P450"/>
</dbReference>
<dbReference type="PANTHER" id="PTHR46696:SF6">
    <property type="entry name" value="P450, PUTATIVE (EUROFUNG)-RELATED"/>
    <property type="match status" value="1"/>
</dbReference>
<evidence type="ECO:0000256" key="8">
    <source>
        <dbReference type="RuleBase" id="RU000461"/>
    </source>
</evidence>
<dbReference type="GO" id="GO:0004497">
    <property type="term" value="F:monooxygenase activity"/>
    <property type="evidence" value="ECO:0007669"/>
    <property type="project" value="UniProtKB-KW"/>
</dbReference>
<evidence type="ECO:0000256" key="4">
    <source>
        <dbReference type="ARBA" id="ARBA00022723"/>
    </source>
</evidence>
<dbReference type="AlphaFoldDB" id="A0A1X0I590"/>
<sequence>MTTIDSGTENASTDLDHHSEYFRENNFEIYSEFRDRCPVLRSTAWDGFWLFLGYDAIVDAAQDAELFGNGVEKAVPALSPDPLIPIDIDPPLHGACRRIVLPRFSPGAAQRWRPRIRQLAAELVDDFIETGRADIVQQLTTPLPARWILQMLGLDDSRWPEWVEWIHSAIHDRSHDPERAGNGVMNIYGAIVSAMEERRTNGFGDDLISVILQAEVDGAPLTEEQLIGYIFLLLLAGMDTTSGLTGNALVRLEEDPALRQQLIDDPELLDAATEEFLRHDTPTQGLYRVVKRDCEFHGQKLRAGDRVILMFASGNRDPKVFDKPEEIDLTRSPNRHLAFSLGAHRCLGSNFARVMFQEMISEILARLPDFAIDGEIVRFEDAGEVYAVRHLPIRFTPGPRLNFSSGP</sequence>
<dbReference type="EMBL" id="MVIE01000037">
    <property type="protein sequence ID" value="ORB35462.1"/>
    <property type="molecule type" value="Genomic_DNA"/>
</dbReference>
<dbReference type="Proteomes" id="UP000192513">
    <property type="component" value="Unassembled WGS sequence"/>
</dbReference>
<dbReference type="GO" id="GO:0016705">
    <property type="term" value="F:oxidoreductase activity, acting on paired donors, with incorporation or reduction of molecular oxygen"/>
    <property type="evidence" value="ECO:0007669"/>
    <property type="project" value="InterPro"/>
</dbReference>
<dbReference type="InterPro" id="IPR002397">
    <property type="entry name" value="Cyt_P450_B"/>
</dbReference>
<keyword evidence="4 8" id="KW-0479">Metal-binding</keyword>
<keyword evidence="5 8" id="KW-0560">Oxidoreductase</keyword>
<dbReference type="InterPro" id="IPR017972">
    <property type="entry name" value="Cyt_P450_CS"/>
</dbReference>
<dbReference type="GO" id="GO:0020037">
    <property type="term" value="F:heme binding"/>
    <property type="evidence" value="ECO:0007669"/>
    <property type="project" value="InterPro"/>
</dbReference>
<dbReference type="OrthoDB" id="3209493at2"/>
<keyword evidence="6 8" id="KW-0408">Iron</keyword>
<evidence type="ECO:0000256" key="2">
    <source>
        <dbReference type="ARBA" id="ARBA00010617"/>
    </source>
</evidence>
<comment type="caution">
    <text evidence="9">The sequence shown here is derived from an EMBL/GenBank/DDBJ whole genome shotgun (WGS) entry which is preliminary data.</text>
</comment>
<dbReference type="PROSITE" id="PS00086">
    <property type="entry name" value="CYTOCHROME_P450"/>
    <property type="match status" value="1"/>
</dbReference>
<gene>
    <name evidence="9" type="ORF">BST39_22535</name>
</gene>
<evidence type="ECO:0000256" key="6">
    <source>
        <dbReference type="ARBA" id="ARBA00023004"/>
    </source>
</evidence>
<keyword evidence="7 8" id="KW-0503">Monooxygenase</keyword>
<dbReference type="RefSeq" id="WP_083174154.1">
    <property type="nucleotide sequence ID" value="NZ_AP022619.1"/>
</dbReference>
<dbReference type="GO" id="GO:0005506">
    <property type="term" value="F:iron ion binding"/>
    <property type="evidence" value="ECO:0007669"/>
    <property type="project" value="InterPro"/>
</dbReference>
<evidence type="ECO:0000256" key="1">
    <source>
        <dbReference type="ARBA" id="ARBA00001971"/>
    </source>
</evidence>
<keyword evidence="10" id="KW-1185">Reference proteome</keyword>
<protein>
    <submittedName>
        <fullName evidence="9">Cytochrome</fullName>
    </submittedName>
</protein>
<dbReference type="Gene3D" id="1.10.630.10">
    <property type="entry name" value="Cytochrome P450"/>
    <property type="match status" value="1"/>
</dbReference>
<dbReference type="PRINTS" id="PR00359">
    <property type="entry name" value="BP450"/>
</dbReference>
<evidence type="ECO:0000313" key="10">
    <source>
        <dbReference type="Proteomes" id="UP000192513"/>
    </source>
</evidence>
<evidence type="ECO:0000256" key="7">
    <source>
        <dbReference type="ARBA" id="ARBA00023033"/>
    </source>
</evidence>